<name>A0ABP5RJK5_9ACTN</name>
<gene>
    <name evidence="2" type="ORF">GCM10010104_71090</name>
</gene>
<evidence type="ECO:0000313" key="3">
    <source>
        <dbReference type="Proteomes" id="UP001501474"/>
    </source>
</evidence>
<keyword evidence="3" id="KW-1185">Reference proteome</keyword>
<comment type="caution">
    <text evidence="2">The sequence shown here is derived from an EMBL/GenBank/DDBJ whole genome shotgun (WGS) entry which is preliminary data.</text>
</comment>
<dbReference type="Proteomes" id="UP001501474">
    <property type="component" value="Unassembled WGS sequence"/>
</dbReference>
<organism evidence="2 3">
    <name type="scientific">Streptomyces indiaensis</name>
    <dbReference type="NCBI Taxonomy" id="284033"/>
    <lineage>
        <taxon>Bacteria</taxon>
        <taxon>Bacillati</taxon>
        <taxon>Actinomycetota</taxon>
        <taxon>Actinomycetes</taxon>
        <taxon>Kitasatosporales</taxon>
        <taxon>Streptomycetaceae</taxon>
        <taxon>Streptomyces</taxon>
    </lineage>
</organism>
<sequence length="410" mass="44688">MATKLAIEQPGTEKPQTVPPRKNAPEAEACPQLRGQATAAEAKATALCMERVPAGEAPAKVKRAAAVDDVTWCDGKEMGKPYVTRTSICENQVIHAILFEPTTKELLGEAWYTIKQEVNTQTSDVHFNEDFFLRVQAVSGGLTAGFNLQIKGKCVATSACHQGPGPWTGPAPVKLLSEKEGTWQRSWKNTTKNDTLMLGYELTATYGAAKSTLEWGANQSRAWEVRCDNEVDKFAGCVVPLYIPTFEVKSKYKEARQFIGMVQASMSSHPGWEGKGQPLTREADDKVAQKNRDIVCDSTFKADPSTPKPAQCDEYPFAKSKQSGAQQGVTSGKVCQQYTVRASTLEGKQYLDLTWPGLKEGKMPPANARCARASMPKNQNEGVGGDLGRFTKAQRLLGGDGYWVDAGNKL</sequence>
<dbReference type="RefSeq" id="WP_234846643.1">
    <property type="nucleotide sequence ID" value="NZ_JAKEIO010000030.1"/>
</dbReference>
<dbReference type="EMBL" id="BAAART010000248">
    <property type="protein sequence ID" value="GAA2263751.1"/>
    <property type="molecule type" value="Genomic_DNA"/>
</dbReference>
<evidence type="ECO:0000313" key="2">
    <source>
        <dbReference type="EMBL" id="GAA2263751.1"/>
    </source>
</evidence>
<protein>
    <submittedName>
        <fullName evidence="2">Uncharacterized protein</fullName>
    </submittedName>
</protein>
<reference evidence="3" key="1">
    <citation type="journal article" date="2019" name="Int. J. Syst. Evol. Microbiol.">
        <title>The Global Catalogue of Microorganisms (GCM) 10K type strain sequencing project: providing services to taxonomists for standard genome sequencing and annotation.</title>
        <authorList>
            <consortium name="The Broad Institute Genomics Platform"/>
            <consortium name="The Broad Institute Genome Sequencing Center for Infectious Disease"/>
            <person name="Wu L."/>
            <person name="Ma J."/>
        </authorList>
    </citation>
    <scope>NUCLEOTIDE SEQUENCE [LARGE SCALE GENOMIC DNA]</scope>
    <source>
        <strain evidence="3">JCM 3053</strain>
    </source>
</reference>
<proteinExistence type="predicted"/>
<accession>A0ABP5RJK5</accession>
<evidence type="ECO:0000256" key="1">
    <source>
        <dbReference type="SAM" id="MobiDB-lite"/>
    </source>
</evidence>
<feature type="region of interest" description="Disordered" evidence="1">
    <location>
        <begin position="1"/>
        <end position="35"/>
    </location>
</feature>